<evidence type="ECO:0000313" key="2">
    <source>
        <dbReference type="Proteomes" id="UP000790377"/>
    </source>
</evidence>
<organism evidence="1 2">
    <name type="scientific">Hygrophoropsis aurantiaca</name>
    <dbReference type="NCBI Taxonomy" id="72124"/>
    <lineage>
        <taxon>Eukaryota</taxon>
        <taxon>Fungi</taxon>
        <taxon>Dikarya</taxon>
        <taxon>Basidiomycota</taxon>
        <taxon>Agaricomycotina</taxon>
        <taxon>Agaricomycetes</taxon>
        <taxon>Agaricomycetidae</taxon>
        <taxon>Boletales</taxon>
        <taxon>Coniophorineae</taxon>
        <taxon>Hygrophoropsidaceae</taxon>
        <taxon>Hygrophoropsis</taxon>
    </lineage>
</organism>
<proteinExistence type="predicted"/>
<dbReference type="EMBL" id="MU267598">
    <property type="protein sequence ID" value="KAH7915599.1"/>
    <property type="molecule type" value="Genomic_DNA"/>
</dbReference>
<keyword evidence="2" id="KW-1185">Reference proteome</keyword>
<comment type="caution">
    <text evidence="1">The sequence shown here is derived from an EMBL/GenBank/DDBJ whole genome shotgun (WGS) entry which is preliminary data.</text>
</comment>
<name>A0ACB8AQV6_9AGAM</name>
<sequence length="91" mass="10282">MISQPSPRHSALHIACSFMVFYVSGQSISAPGTQQTSFPLVTWKISSISESALNCNTLTVFLHRFDDFWSRWAVPSSDSPMLCRRRWTVSV</sequence>
<dbReference type="Proteomes" id="UP000790377">
    <property type="component" value="Unassembled WGS sequence"/>
</dbReference>
<evidence type="ECO:0000313" key="1">
    <source>
        <dbReference type="EMBL" id="KAH7915599.1"/>
    </source>
</evidence>
<reference evidence="1" key="1">
    <citation type="journal article" date="2021" name="New Phytol.">
        <title>Evolutionary innovations through gain and loss of genes in the ectomycorrhizal Boletales.</title>
        <authorList>
            <person name="Wu G."/>
            <person name="Miyauchi S."/>
            <person name="Morin E."/>
            <person name="Kuo A."/>
            <person name="Drula E."/>
            <person name="Varga T."/>
            <person name="Kohler A."/>
            <person name="Feng B."/>
            <person name="Cao Y."/>
            <person name="Lipzen A."/>
            <person name="Daum C."/>
            <person name="Hundley H."/>
            <person name="Pangilinan J."/>
            <person name="Johnson J."/>
            <person name="Barry K."/>
            <person name="LaButti K."/>
            <person name="Ng V."/>
            <person name="Ahrendt S."/>
            <person name="Min B."/>
            <person name="Choi I.G."/>
            <person name="Park H."/>
            <person name="Plett J.M."/>
            <person name="Magnuson J."/>
            <person name="Spatafora J.W."/>
            <person name="Nagy L.G."/>
            <person name="Henrissat B."/>
            <person name="Grigoriev I.V."/>
            <person name="Yang Z.L."/>
            <person name="Xu J."/>
            <person name="Martin F.M."/>
        </authorList>
    </citation>
    <scope>NUCLEOTIDE SEQUENCE</scope>
    <source>
        <strain evidence="1">ATCC 28755</strain>
    </source>
</reference>
<protein>
    <submittedName>
        <fullName evidence="1">Uncharacterized protein</fullName>
    </submittedName>
</protein>
<accession>A0ACB8AQV6</accession>
<gene>
    <name evidence="1" type="ORF">BJ138DRAFT_17904</name>
</gene>